<dbReference type="GO" id="GO:0006281">
    <property type="term" value="P:DNA repair"/>
    <property type="evidence" value="ECO:0007669"/>
    <property type="project" value="UniProtKB-KW"/>
</dbReference>
<dbReference type="NCBIfam" id="NF002955">
    <property type="entry name" value="PRK03609.1"/>
    <property type="match status" value="1"/>
</dbReference>
<organism evidence="6">
    <name type="scientific">Escherichia coli</name>
    <dbReference type="NCBI Taxonomy" id="562"/>
    <lineage>
        <taxon>Bacteria</taxon>
        <taxon>Pseudomonadati</taxon>
        <taxon>Pseudomonadota</taxon>
        <taxon>Gammaproteobacteria</taxon>
        <taxon>Enterobacterales</taxon>
        <taxon>Enterobacteriaceae</taxon>
        <taxon>Escherichia</taxon>
    </lineage>
</organism>
<dbReference type="Pfam" id="PF13438">
    <property type="entry name" value="DUF4113"/>
    <property type="match status" value="1"/>
</dbReference>
<dbReference type="EMBL" id="HG977710">
    <property type="protein sequence ID" value="CDP90218.1"/>
    <property type="molecule type" value="Genomic_DNA"/>
</dbReference>
<evidence type="ECO:0000256" key="4">
    <source>
        <dbReference type="ARBA" id="ARBA00023204"/>
    </source>
</evidence>
<evidence type="ECO:0000256" key="2">
    <source>
        <dbReference type="ARBA" id="ARBA00022763"/>
    </source>
</evidence>
<dbReference type="SMR" id="A0A0A8LE56"/>
<dbReference type="SUPFAM" id="SSF56672">
    <property type="entry name" value="DNA/RNA polymerases"/>
    <property type="match status" value="1"/>
</dbReference>
<evidence type="ECO:0000256" key="5">
    <source>
        <dbReference type="ARBA" id="ARBA00023236"/>
    </source>
</evidence>
<dbReference type="InterPro" id="IPR017961">
    <property type="entry name" value="DNA_pol_Y-fam_little_finger"/>
</dbReference>
<dbReference type="Gene3D" id="3.30.70.270">
    <property type="match status" value="1"/>
</dbReference>
<dbReference type="PROSITE" id="PS50173">
    <property type="entry name" value="UMUC"/>
    <property type="match status" value="1"/>
</dbReference>
<dbReference type="InterPro" id="IPR050116">
    <property type="entry name" value="DNA_polymerase-Y"/>
</dbReference>
<keyword evidence="3" id="KW-0741">SOS mutagenesis</keyword>
<accession>A0A0A8LE56</accession>
<dbReference type="GO" id="GO:0003887">
    <property type="term" value="F:DNA-directed DNA polymerase activity"/>
    <property type="evidence" value="ECO:0007669"/>
    <property type="project" value="TreeGrafter"/>
</dbReference>
<dbReference type="InterPro" id="IPR043128">
    <property type="entry name" value="Rev_trsase/Diguanyl_cyclase"/>
</dbReference>
<name>A0A0A8LE56_ECOLX</name>
<dbReference type="PANTHER" id="PTHR11076">
    <property type="entry name" value="DNA REPAIR POLYMERASE UMUC / TRANSFERASE FAMILY MEMBER"/>
    <property type="match status" value="1"/>
</dbReference>
<evidence type="ECO:0000256" key="3">
    <source>
        <dbReference type="ARBA" id="ARBA00023199"/>
    </source>
</evidence>
<dbReference type="Pfam" id="PF00817">
    <property type="entry name" value="IMS"/>
    <property type="match status" value="1"/>
</dbReference>
<dbReference type="PANTHER" id="PTHR11076:SF34">
    <property type="entry name" value="PROTEIN UMUC"/>
    <property type="match status" value="1"/>
</dbReference>
<protein>
    <submittedName>
        <fullName evidence="6">MucB</fullName>
    </submittedName>
</protein>
<evidence type="ECO:0000256" key="1">
    <source>
        <dbReference type="ARBA" id="ARBA00010945"/>
    </source>
</evidence>
<comment type="similarity">
    <text evidence="1">Belongs to the DNA polymerase type-Y family.</text>
</comment>
<dbReference type="GO" id="GO:0005829">
    <property type="term" value="C:cytosol"/>
    <property type="evidence" value="ECO:0007669"/>
    <property type="project" value="TreeGrafter"/>
</dbReference>
<sequence>MGCGYVHCHETPPVYALIDVNSMYCSCEEAFRPDLRGRPVVVLSNNDGALVAVNRAAKALGVRRGEPYFRCRRLLEQHNVAVFSSNYTLYASFSARFATVVESLAPRTFVYSIDELFADASHMEGVMTPQAFGQLLRAEVLRQTTLTCGVGVAPTKTLAKLCNHAAKTWPATGGVVALSDPVRLKRLMSLVSAGDVWGVGHRTEKGLATMGIKTALALAEMDIRLARRLYGVTLERTIRELRGEACFALEEGTGAKQQLVVSRSFGSRVTQLAQMQQAVTKYATRAGEKLRQENRLAKVVTVFIRSSAYDAGGVPYSNQATEVLPVPSQDTRDIIAAAQLGLSRIWREGVRYAKAGVMLSDLQGYETQLDLFSPAAVRPGSEKLMATIDKINREGRSRIFFAGEGIDPEYAMRREMLSPAYTTQWKDIPAAFMR</sequence>
<keyword evidence="4" id="KW-0234">DNA repair</keyword>
<dbReference type="Pfam" id="PF11799">
    <property type="entry name" value="IMS_C"/>
    <property type="match status" value="1"/>
</dbReference>
<dbReference type="AlphaFoldDB" id="A0A0A8LE56"/>
<dbReference type="InterPro" id="IPR001126">
    <property type="entry name" value="UmuC"/>
</dbReference>
<dbReference type="Gene3D" id="3.30.1490.100">
    <property type="entry name" value="DNA polymerase, Y-family, little finger domain"/>
    <property type="match status" value="1"/>
</dbReference>
<proteinExistence type="inferred from homology"/>
<dbReference type="InterPro" id="IPR025188">
    <property type="entry name" value="DUF4113"/>
</dbReference>
<dbReference type="Gene3D" id="3.40.1170.60">
    <property type="match status" value="1"/>
</dbReference>
<dbReference type="InterPro" id="IPR036775">
    <property type="entry name" value="DNA_pol_Y-fam_lit_finger_sf"/>
</dbReference>
<gene>
    <name evidence="6" type="primary">mucB</name>
</gene>
<dbReference type="InterPro" id="IPR043502">
    <property type="entry name" value="DNA/RNA_pol_sf"/>
</dbReference>
<evidence type="ECO:0000313" key="6">
    <source>
        <dbReference type="EMBL" id="CDP90218.1"/>
    </source>
</evidence>
<dbReference type="GO" id="GO:0003684">
    <property type="term" value="F:damaged DNA binding"/>
    <property type="evidence" value="ECO:0007669"/>
    <property type="project" value="InterPro"/>
</dbReference>
<dbReference type="Gene3D" id="1.10.150.20">
    <property type="entry name" value="5' to 3' exonuclease, C-terminal subdomain"/>
    <property type="match status" value="1"/>
</dbReference>
<dbReference type="GO" id="GO:0009432">
    <property type="term" value="P:SOS response"/>
    <property type="evidence" value="ECO:0007669"/>
    <property type="project" value="UniProtKB-KW"/>
</dbReference>
<reference evidence="6" key="1">
    <citation type="submission" date="2014-04" db="EMBL/GenBank/DDBJ databases">
        <title>Chromosome-mediated blaOXA-48 gene.</title>
        <authorList>
            <person name="Beyrouthy R."/>
            <person name="Bonnet R."/>
        </authorList>
    </citation>
    <scope>NUCLEOTIDE SEQUENCE</scope>
    <source>
        <strain evidence="6">EC15</strain>
    </source>
</reference>
<dbReference type="CDD" id="cd01700">
    <property type="entry name" value="PolY_Pol_V_umuC"/>
    <property type="match status" value="1"/>
</dbReference>
<keyword evidence="2" id="KW-0227">DNA damage</keyword>
<keyword evidence="5" id="KW-0742">SOS response</keyword>
<dbReference type="GO" id="GO:0042276">
    <property type="term" value="P:error-prone translesion synthesis"/>
    <property type="evidence" value="ECO:0007669"/>
    <property type="project" value="TreeGrafter"/>
</dbReference>